<dbReference type="EMBL" id="JARQZJ010000103">
    <property type="protein sequence ID" value="KAK9886873.1"/>
    <property type="molecule type" value="Genomic_DNA"/>
</dbReference>
<evidence type="ECO:0000256" key="2">
    <source>
        <dbReference type="SAM" id="SignalP"/>
    </source>
</evidence>
<gene>
    <name evidence="3" type="ORF">WA026_019131</name>
</gene>
<feature type="compositionally biased region" description="Basic and acidic residues" evidence="1">
    <location>
        <begin position="99"/>
        <end position="109"/>
    </location>
</feature>
<reference evidence="3 4" key="1">
    <citation type="submission" date="2023-03" db="EMBL/GenBank/DDBJ databases">
        <title>Genome insight into feeding habits of ladybird beetles.</title>
        <authorList>
            <person name="Li H.-S."/>
            <person name="Huang Y.-H."/>
            <person name="Pang H."/>
        </authorList>
    </citation>
    <scope>NUCLEOTIDE SEQUENCE [LARGE SCALE GENOMIC DNA]</scope>
    <source>
        <strain evidence="3">SYSU_2023b</strain>
        <tissue evidence="3">Whole body</tissue>
    </source>
</reference>
<keyword evidence="2" id="KW-0732">Signal</keyword>
<protein>
    <submittedName>
        <fullName evidence="3">Uncharacterized protein</fullName>
    </submittedName>
</protein>
<evidence type="ECO:0000256" key="1">
    <source>
        <dbReference type="SAM" id="MobiDB-lite"/>
    </source>
</evidence>
<keyword evidence="4" id="KW-1185">Reference proteome</keyword>
<feature type="chain" id="PRO_5043362871" evidence="2">
    <location>
        <begin position="21"/>
        <end position="250"/>
    </location>
</feature>
<feature type="compositionally biased region" description="Polar residues" evidence="1">
    <location>
        <begin position="173"/>
        <end position="186"/>
    </location>
</feature>
<sequence length="250" mass="29248">MKMMTKMLLLRLMFLHLAYSQYFDDYDIFDKLFNRKFIQGNVDYMDYNSDCDCGVPYHCRDLSNDYISNDDSGVEVVFVDPRQVDNVYNFIRNRINERSSTEKPFEARTEYSNTQAGVEYSAETTEVEPQSTTSDDVETTTQEPNEGNIWEIQDSIEKTEKIPHESNPEEIATPSNQDNSNTNSFQDGFDPYDKTELEEVEEEYPMRDSEEDRLSVKKNKDETKNIVEEDPEDDNNSKPENVLSWMDNIN</sequence>
<accession>A0AAW1V0J9</accession>
<feature type="compositionally biased region" description="Polar residues" evidence="1">
    <location>
        <begin position="110"/>
        <end position="145"/>
    </location>
</feature>
<feature type="compositionally biased region" description="Basic and acidic residues" evidence="1">
    <location>
        <begin position="204"/>
        <end position="227"/>
    </location>
</feature>
<comment type="caution">
    <text evidence="3">The sequence shown here is derived from an EMBL/GenBank/DDBJ whole genome shotgun (WGS) entry which is preliminary data.</text>
</comment>
<dbReference type="AlphaFoldDB" id="A0AAW1V0J9"/>
<feature type="region of interest" description="Disordered" evidence="1">
    <location>
        <begin position="99"/>
        <end position="150"/>
    </location>
</feature>
<feature type="signal peptide" evidence="2">
    <location>
        <begin position="1"/>
        <end position="20"/>
    </location>
</feature>
<evidence type="ECO:0000313" key="4">
    <source>
        <dbReference type="Proteomes" id="UP001431783"/>
    </source>
</evidence>
<proteinExistence type="predicted"/>
<dbReference type="Proteomes" id="UP001431783">
    <property type="component" value="Unassembled WGS sequence"/>
</dbReference>
<name>A0AAW1V0J9_9CUCU</name>
<organism evidence="3 4">
    <name type="scientific">Henosepilachna vigintioctopunctata</name>
    <dbReference type="NCBI Taxonomy" id="420089"/>
    <lineage>
        <taxon>Eukaryota</taxon>
        <taxon>Metazoa</taxon>
        <taxon>Ecdysozoa</taxon>
        <taxon>Arthropoda</taxon>
        <taxon>Hexapoda</taxon>
        <taxon>Insecta</taxon>
        <taxon>Pterygota</taxon>
        <taxon>Neoptera</taxon>
        <taxon>Endopterygota</taxon>
        <taxon>Coleoptera</taxon>
        <taxon>Polyphaga</taxon>
        <taxon>Cucujiformia</taxon>
        <taxon>Coccinelloidea</taxon>
        <taxon>Coccinellidae</taxon>
        <taxon>Epilachninae</taxon>
        <taxon>Epilachnini</taxon>
        <taxon>Henosepilachna</taxon>
    </lineage>
</organism>
<feature type="region of interest" description="Disordered" evidence="1">
    <location>
        <begin position="163"/>
        <end position="250"/>
    </location>
</feature>
<evidence type="ECO:0000313" key="3">
    <source>
        <dbReference type="EMBL" id="KAK9886873.1"/>
    </source>
</evidence>